<reference evidence="8 9" key="1">
    <citation type="submission" date="2018-10" db="EMBL/GenBank/DDBJ databases">
        <title>Kocuria sp. M5W7-7, whole genome shotgun sequence.</title>
        <authorList>
            <person name="Tuo L."/>
        </authorList>
    </citation>
    <scope>NUCLEOTIDE SEQUENCE [LARGE SCALE GENOMIC DNA]</scope>
    <source>
        <strain evidence="8 9">M5W7-7</strain>
    </source>
</reference>
<keyword evidence="4 7" id="KW-1133">Transmembrane helix</keyword>
<keyword evidence="3 7" id="KW-0812">Transmembrane</keyword>
<dbReference type="AlphaFoldDB" id="A0A3N3ZSJ6"/>
<evidence type="ECO:0000256" key="6">
    <source>
        <dbReference type="SAM" id="MobiDB-lite"/>
    </source>
</evidence>
<evidence type="ECO:0000256" key="7">
    <source>
        <dbReference type="SAM" id="Phobius"/>
    </source>
</evidence>
<dbReference type="SUPFAM" id="SSF103473">
    <property type="entry name" value="MFS general substrate transporter"/>
    <property type="match status" value="1"/>
</dbReference>
<feature type="transmembrane region" description="Helical" evidence="7">
    <location>
        <begin position="104"/>
        <end position="125"/>
    </location>
</feature>
<dbReference type="PANTHER" id="PTHR12778">
    <property type="entry name" value="SOLUTE CARRIER FAMILY 33 ACETYL-COA TRANSPORTER -RELATED"/>
    <property type="match status" value="1"/>
</dbReference>
<dbReference type="Pfam" id="PF07690">
    <property type="entry name" value="MFS_1"/>
    <property type="match status" value="1"/>
</dbReference>
<feature type="transmembrane region" description="Helical" evidence="7">
    <location>
        <begin position="131"/>
        <end position="148"/>
    </location>
</feature>
<dbReference type="Proteomes" id="UP000270616">
    <property type="component" value="Unassembled WGS sequence"/>
</dbReference>
<dbReference type="RefSeq" id="WP_123823777.1">
    <property type="nucleotide sequence ID" value="NZ_RKMF01000002.1"/>
</dbReference>
<keyword evidence="2" id="KW-0813">Transport</keyword>
<evidence type="ECO:0000256" key="4">
    <source>
        <dbReference type="ARBA" id="ARBA00022989"/>
    </source>
</evidence>
<protein>
    <submittedName>
        <fullName evidence="8">MFS transporter</fullName>
    </submittedName>
</protein>
<sequence length="435" mass="44823">MSTTDTPLDRATRSGDQGNGAIHVSASRSTGTTTQLWTLLWALYTTQFIGASFLQTGLTGILRSGGAELSTLSALQLLGLAWPLKFLWAPVLDRWSPRSRSGHHRAWVILLQSLMILSLLALALVGDPVRGLWTIIVLAGAFVLFSATQDVAADALSVRGLSVTQHDRGAGVQVGASYIGTVIGGGLALLVYDLWGWRAAVLLLVLCTAAAMLPVLRYREPAREDSAAPGPGLRSMFGVLGVPGARIWALVAVPLVSFGSAAVWSLVTPALVDLGWSLARIGLVTSVVASVPALAAAVLGGSLCRRWGRAPTMVLGAATQLLGGLALLGVISGALPIDSGVGATSAVAGTCLVLAGYTVTTTGIYAVNLNLARPHHAGADFTLLTSISMLAGTVGAWAGLFIAAMAGYSVAAVVALAVAVAGILVCRSHQRRWAQ</sequence>
<feature type="transmembrane region" description="Helical" evidence="7">
    <location>
        <begin position="197"/>
        <end position="216"/>
    </location>
</feature>
<proteinExistence type="predicted"/>
<dbReference type="OrthoDB" id="9787815at2"/>
<dbReference type="InterPro" id="IPR011701">
    <property type="entry name" value="MFS"/>
</dbReference>
<evidence type="ECO:0000313" key="9">
    <source>
        <dbReference type="Proteomes" id="UP000270616"/>
    </source>
</evidence>
<gene>
    <name evidence="8" type="ORF">EDL96_01620</name>
</gene>
<organism evidence="8 9">
    <name type="scientific">Kocuria soli</name>
    <dbReference type="NCBI Taxonomy" id="2485125"/>
    <lineage>
        <taxon>Bacteria</taxon>
        <taxon>Bacillati</taxon>
        <taxon>Actinomycetota</taxon>
        <taxon>Actinomycetes</taxon>
        <taxon>Micrococcales</taxon>
        <taxon>Micrococcaceae</taxon>
        <taxon>Kocuria</taxon>
    </lineage>
</organism>
<dbReference type="InterPro" id="IPR004752">
    <property type="entry name" value="AmpG_permease/AT-1"/>
</dbReference>
<evidence type="ECO:0000256" key="5">
    <source>
        <dbReference type="ARBA" id="ARBA00023136"/>
    </source>
</evidence>
<name>A0A3N3ZSJ6_9MICC</name>
<feature type="transmembrane region" description="Helical" evidence="7">
    <location>
        <begin position="237"/>
        <end position="266"/>
    </location>
</feature>
<evidence type="ECO:0000256" key="3">
    <source>
        <dbReference type="ARBA" id="ARBA00022692"/>
    </source>
</evidence>
<dbReference type="InterPro" id="IPR036259">
    <property type="entry name" value="MFS_trans_sf"/>
</dbReference>
<accession>A0A3N3ZSJ6</accession>
<dbReference type="GO" id="GO:0016020">
    <property type="term" value="C:membrane"/>
    <property type="evidence" value="ECO:0007669"/>
    <property type="project" value="UniProtKB-SubCell"/>
</dbReference>
<comment type="caution">
    <text evidence="8">The sequence shown here is derived from an EMBL/GenBank/DDBJ whole genome shotgun (WGS) entry which is preliminary data.</text>
</comment>
<feature type="transmembrane region" description="Helical" evidence="7">
    <location>
        <begin position="278"/>
        <end position="301"/>
    </location>
</feature>
<feature type="transmembrane region" description="Helical" evidence="7">
    <location>
        <begin position="347"/>
        <end position="369"/>
    </location>
</feature>
<feature type="transmembrane region" description="Helical" evidence="7">
    <location>
        <begin position="313"/>
        <end position="335"/>
    </location>
</feature>
<feature type="transmembrane region" description="Helical" evidence="7">
    <location>
        <begin position="74"/>
        <end position="92"/>
    </location>
</feature>
<keyword evidence="5 7" id="KW-0472">Membrane</keyword>
<evidence type="ECO:0000256" key="2">
    <source>
        <dbReference type="ARBA" id="ARBA00022448"/>
    </source>
</evidence>
<dbReference type="GO" id="GO:0022857">
    <property type="term" value="F:transmembrane transporter activity"/>
    <property type="evidence" value="ECO:0007669"/>
    <property type="project" value="InterPro"/>
</dbReference>
<dbReference type="Gene3D" id="1.20.1250.20">
    <property type="entry name" value="MFS general substrate transporter like domains"/>
    <property type="match status" value="2"/>
</dbReference>
<keyword evidence="9" id="KW-1185">Reference proteome</keyword>
<comment type="subcellular location">
    <subcellularLocation>
        <location evidence="1">Membrane</location>
        <topology evidence="1">Multi-pass membrane protein</topology>
    </subcellularLocation>
</comment>
<evidence type="ECO:0000256" key="1">
    <source>
        <dbReference type="ARBA" id="ARBA00004141"/>
    </source>
</evidence>
<feature type="transmembrane region" description="Helical" evidence="7">
    <location>
        <begin position="408"/>
        <end position="426"/>
    </location>
</feature>
<feature type="transmembrane region" description="Helical" evidence="7">
    <location>
        <begin position="36"/>
        <end position="54"/>
    </location>
</feature>
<dbReference type="PANTHER" id="PTHR12778:SF10">
    <property type="entry name" value="MAJOR FACILITATOR SUPERFAMILY DOMAIN-CONTAINING PROTEIN 3"/>
    <property type="match status" value="1"/>
</dbReference>
<feature type="transmembrane region" description="Helical" evidence="7">
    <location>
        <begin position="169"/>
        <end position="191"/>
    </location>
</feature>
<dbReference type="EMBL" id="RKMF01000002">
    <property type="protein sequence ID" value="ROZ64585.1"/>
    <property type="molecule type" value="Genomic_DNA"/>
</dbReference>
<feature type="region of interest" description="Disordered" evidence="6">
    <location>
        <begin position="1"/>
        <end position="24"/>
    </location>
</feature>
<feature type="transmembrane region" description="Helical" evidence="7">
    <location>
        <begin position="381"/>
        <end position="402"/>
    </location>
</feature>
<evidence type="ECO:0000313" key="8">
    <source>
        <dbReference type="EMBL" id="ROZ64585.1"/>
    </source>
</evidence>